<name>A0A4W3J587_CALMI</name>
<dbReference type="Ensembl" id="ENSCMIT00000037763.1">
    <property type="protein sequence ID" value="ENSCMIP00000037222.1"/>
    <property type="gene ID" value="ENSCMIG00000015683.1"/>
</dbReference>
<protein>
    <submittedName>
        <fullName evidence="2">Uncharacterized protein</fullName>
    </submittedName>
</protein>
<feature type="compositionally biased region" description="Basic residues" evidence="1">
    <location>
        <begin position="201"/>
        <end position="210"/>
    </location>
</feature>
<organism evidence="2 3">
    <name type="scientific">Callorhinchus milii</name>
    <name type="common">Ghost shark</name>
    <dbReference type="NCBI Taxonomy" id="7868"/>
    <lineage>
        <taxon>Eukaryota</taxon>
        <taxon>Metazoa</taxon>
        <taxon>Chordata</taxon>
        <taxon>Craniata</taxon>
        <taxon>Vertebrata</taxon>
        <taxon>Chondrichthyes</taxon>
        <taxon>Holocephali</taxon>
        <taxon>Chimaeriformes</taxon>
        <taxon>Callorhinchidae</taxon>
        <taxon>Callorhinchus</taxon>
    </lineage>
</organism>
<reference evidence="2" key="5">
    <citation type="submission" date="2025-09" db="UniProtKB">
        <authorList>
            <consortium name="Ensembl"/>
        </authorList>
    </citation>
    <scope>IDENTIFICATION</scope>
</reference>
<evidence type="ECO:0000313" key="2">
    <source>
        <dbReference type="Ensembl" id="ENSCMIP00000037222.1"/>
    </source>
</evidence>
<dbReference type="Proteomes" id="UP000314986">
    <property type="component" value="Unassembled WGS sequence"/>
</dbReference>
<feature type="region of interest" description="Disordered" evidence="1">
    <location>
        <begin position="156"/>
        <end position="249"/>
    </location>
</feature>
<dbReference type="GO" id="GO:0043066">
    <property type="term" value="P:negative regulation of apoptotic process"/>
    <property type="evidence" value="ECO:0007669"/>
    <property type="project" value="InterPro"/>
</dbReference>
<dbReference type="GO" id="GO:0043123">
    <property type="term" value="P:positive regulation of canonical NF-kappaB signal transduction"/>
    <property type="evidence" value="ECO:0007669"/>
    <property type="project" value="InterPro"/>
</dbReference>
<reference evidence="3" key="2">
    <citation type="journal article" date="2007" name="PLoS Biol.">
        <title>Survey sequencing and comparative analysis of the elephant shark (Callorhinchus milii) genome.</title>
        <authorList>
            <person name="Venkatesh B."/>
            <person name="Kirkness E.F."/>
            <person name="Loh Y.H."/>
            <person name="Halpern A.L."/>
            <person name="Lee A.P."/>
            <person name="Johnson J."/>
            <person name="Dandona N."/>
            <person name="Viswanathan L.D."/>
            <person name="Tay A."/>
            <person name="Venter J.C."/>
            <person name="Strausberg R.L."/>
            <person name="Brenner S."/>
        </authorList>
    </citation>
    <scope>NUCLEOTIDE SEQUENCE [LARGE SCALE GENOMIC DNA]</scope>
</reference>
<dbReference type="GO" id="GO:0045766">
    <property type="term" value="P:positive regulation of angiogenesis"/>
    <property type="evidence" value="ECO:0007669"/>
    <property type="project" value="InterPro"/>
</dbReference>
<reference evidence="3" key="1">
    <citation type="journal article" date="2006" name="Science">
        <title>Ancient noncoding elements conserved in the human genome.</title>
        <authorList>
            <person name="Venkatesh B."/>
            <person name="Kirkness E.F."/>
            <person name="Loh Y.H."/>
            <person name="Halpern A.L."/>
            <person name="Lee A.P."/>
            <person name="Johnson J."/>
            <person name="Dandona N."/>
            <person name="Viswanathan L.D."/>
            <person name="Tay A."/>
            <person name="Venter J.C."/>
            <person name="Strausberg R.L."/>
            <person name="Brenner S."/>
        </authorList>
    </citation>
    <scope>NUCLEOTIDE SEQUENCE [LARGE SCALE GENOMIC DNA]</scope>
</reference>
<evidence type="ECO:0000313" key="3">
    <source>
        <dbReference type="Proteomes" id="UP000314986"/>
    </source>
</evidence>
<accession>A0A4W3J587</accession>
<dbReference type="AlphaFoldDB" id="A0A4W3J587"/>
<dbReference type="InParanoid" id="A0A4W3J587"/>
<dbReference type="InterPro" id="IPR031402">
    <property type="entry name" value="LYRIC"/>
</dbReference>
<reference evidence="2" key="4">
    <citation type="submission" date="2025-08" db="UniProtKB">
        <authorList>
            <consortium name="Ensembl"/>
        </authorList>
    </citation>
    <scope>IDENTIFICATION</scope>
</reference>
<reference evidence="3" key="3">
    <citation type="journal article" date="2014" name="Nature">
        <title>Elephant shark genome provides unique insights into gnathostome evolution.</title>
        <authorList>
            <consortium name="International Elephant Shark Genome Sequencing Consortium"/>
            <person name="Venkatesh B."/>
            <person name="Lee A.P."/>
            <person name="Ravi V."/>
            <person name="Maurya A.K."/>
            <person name="Lian M.M."/>
            <person name="Swann J.B."/>
            <person name="Ohta Y."/>
            <person name="Flajnik M.F."/>
            <person name="Sutoh Y."/>
            <person name="Kasahara M."/>
            <person name="Hoon S."/>
            <person name="Gangu V."/>
            <person name="Roy S.W."/>
            <person name="Irimia M."/>
            <person name="Korzh V."/>
            <person name="Kondrychyn I."/>
            <person name="Lim Z.W."/>
            <person name="Tay B.H."/>
            <person name="Tohari S."/>
            <person name="Kong K.W."/>
            <person name="Ho S."/>
            <person name="Lorente-Galdos B."/>
            <person name="Quilez J."/>
            <person name="Marques-Bonet T."/>
            <person name="Raney B.J."/>
            <person name="Ingham P.W."/>
            <person name="Tay A."/>
            <person name="Hillier L.W."/>
            <person name="Minx P."/>
            <person name="Boehm T."/>
            <person name="Wilson R.K."/>
            <person name="Brenner S."/>
            <person name="Warren W.C."/>
        </authorList>
    </citation>
    <scope>NUCLEOTIDE SEQUENCE [LARGE SCALE GENOMIC DNA]</scope>
</reference>
<sequence>MRILNILWGMGSQWSRARMGVMGSITEPDAGEDTSCRVLNDLQLVEGRVGKADVEPRYNECVDEGFSGLRSDAVTEPGDVAKACGKHGTDVGWEGQLGSNKSLGFQTGSVSCRVHPWMVMLPAAEQEPVNGHPPISNDIELLVGEETKGLLTAEKKQIKTKKKKQRMDERSSKEPNISANGNVNEEEAGDWVTKISNREKRQLRKERQKKKSDTGSCLDPSFLGHSDGRRTTSKPAGDNRGSDDQEGTP</sequence>
<evidence type="ECO:0000256" key="1">
    <source>
        <dbReference type="SAM" id="MobiDB-lite"/>
    </source>
</evidence>
<proteinExistence type="predicted"/>
<keyword evidence="3" id="KW-1185">Reference proteome</keyword>
<dbReference type="Pfam" id="PF15686">
    <property type="entry name" value="LYRIC"/>
    <property type="match status" value="1"/>
</dbReference>
<feature type="compositionally biased region" description="Polar residues" evidence="1">
    <location>
        <begin position="174"/>
        <end position="183"/>
    </location>
</feature>